<evidence type="ECO:0000313" key="5">
    <source>
        <dbReference type="Proteomes" id="UP000244803"/>
    </source>
</evidence>
<proteinExistence type="predicted"/>
<dbReference type="EMBL" id="CP056067">
    <property type="protein sequence ID" value="UVC54471.1"/>
    <property type="molecule type" value="Genomic_DNA"/>
</dbReference>
<dbReference type="Proteomes" id="UP000244803">
    <property type="component" value="Chromosome 4"/>
</dbReference>
<keyword evidence="3" id="KW-0732">Signal</keyword>
<evidence type="ECO:0000256" key="1">
    <source>
        <dbReference type="SAM" id="Coils"/>
    </source>
</evidence>
<evidence type="ECO:0000256" key="3">
    <source>
        <dbReference type="SAM" id="SignalP"/>
    </source>
</evidence>
<protein>
    <recommendedName>
        <fullName evidence="6">PH domain-containing protein</fullName>
    </recommendedName>
</protein>
<organism evidence="4 5">
    <name type="scientific">Theileria orientalis</name>
    <dbReference type="NCBI Taxonomy" id="68886"/>
    <lineage>
        <taxon>Eukaryota</taxon>
        <taxon>Sar</taxon>
        <taxon>Alveolata</taxon>
        <taxon>Apicomplexa</taxon>
        <taxon>Aconoidasida</taxon>
        <taxon>Piroplasmida</taxon>
        <taxon>Theileriidae</taxon>
        <taxon>Theileria</taxon>
    </lineage>
</organism>
<feature type="compositionally biased region" description="Basic and acidic residues" evidence="2">
    <location>
        <begin position="73"/>
        <end position="101"/>
    </location>
</feature>
<evidence type="ECO:0008006" key="6">
    <source>
        <dbReference type="Google" id="ProtNLM"/>
    </source>
</evidence>
<gene>
    <name evidence="4" type="ORF">MACJ_004018</name>
</gene>
<evidence type="ECO:0000256" key="2">
    <source>
        <dbReference type="SAM" id="MobiDB-lite"/>
    </source>
</evidence>
<feature type="region of interest" description="Disordered" evidence="2">
    <location>
        <begin position="38"/>
        <end position="102"/>
    </location>
</feature>
<dbReference type="SUPFAM" id="SSF50729">
    <property type="entry name" value="PH domain-like"/>
    <property type="match status" value="1"/>
</dbReference>
<keyword evidence="1" id="KW-0175">Coiled coil</keyword>
<feature type="signal peptide" evidence="3">
    <location>
        <begin position="1"/>
        <end position="24"/>
    </location>
</feature>
<name>A0A976XKI4_THEOR</name>
<reference evidence="4" key="1">
    <citation type="submission" date="2022-07" db="EMBL/GenBank/DDBJ databases">
        <title>Evaluation of T. orientalis genome assembly methods using nanopore sequencing and analysis of variation between genomes.</title>
        <authorList>
            <person name="Yam J."/>
            <person name="Micallef M.L."/>
            <person name="Liu M."/>
            <person name="Djordjevic S.P."/>
            <person name="Bogema D.R."/>
            <person name="Jenkins C."/>
        </authorList>
    </citation>
    <scope>NUCLEOTIDE SEQUENCE</scope>
    <source>
        <strain evidence="4">Fish Creek</strain>
    </source>
</reference>
<feature type="coiled-coil region" evidence="1">
    <location>
        <begin position="137"/>
        <end position="207"/>
    </location>
</feature>
<feature type="chain" id="PRO_5037262067" description="PH domain-containing protein" evidence="3">
    <location>
        <begin position="25"/>
        <end position="404"/>
    </location>
</feature>
<feature type="compositionally biased region" description="Acidic residues" evidence="2">
    <location>
        <begin position="38"/>
        <end position="72"/>
    </location>
</feature>
<accession>A0A976XKI4</accession>
<sequence length="404" mass="46543">MKYYPVIMYSYLLFLCFISKNVQAKPYSTILRFFQHEDPDDSLQESNDDHDEESHEDEEEHDVESVEADEDNQGDKSEEKEKSHPKHELQSEKTLVEEPKKTPSWVDEDDLIAEFESSQTERANDLSIKALQKRRAANSLRVYCEGIQEELEKAKKRTNGLQKLDTYKLTSQLEANLSRASLLYKQADLLEEKAKEANKSLEILHSNDKDKILLRDCDILKIGPLSYTPRNDDVFHKIKEPLMAKLTGNSLVLYNNKIPQLTYYIVDMEMPTKPVESASKCLSFGYRGSEQVFCAATEQSAHTWMNSISEAWFCKNMGIKGTLINLNNVKPKKEDSHSLLRHAVKEKKKEKGLINMEVNVDDKNKAHLYVEGKEKPLSAISDIIDVNQIIKDKKSKKEQSHRKN</sequence>
<evidence type="ECO:0000313" key="4">
    <source>
        <dbReference type="EMBL" id="UVC54471.1"/>
    </source>
</evidence>
<dbReference type="AlphaFoldDB" id="A0A976XKI4"/>